<proteinExistence type="predicted"/>
<dbReference type="EMBL" id="BK015534">
    <property type="protein sequence ID" value="DAE11566.1"/>
    <property type="molecule type" value="Genomic_DNA"/>
</dbReference>
<name>A0A8S5PWZ3_9CAUD</name>
<organism evidence="1">
    <name type="scientific">Myoviridae sp. ct4tH12</name>
    <dbReference type="NCBI Taxonomy" id="2825031"/>
    <lineage>
        <taxon>Viruses</taxon>
        <taxon>Duplodnaviria</taxon>
        <taxon>Heunggongvirae</taxon>
        <taxon>Uroviricota</taxon>
        <taxon>Caudoviricetes</taxon>
    </lineage>
</organism>
<reference evidence="1" key="1">
    <citation type="journal article" date="2021" name="Proc. Natl. Acad. Sci. U.S.A.">
        <title>A Catalog of Tens of Thousands of Viruses from Human Metagenomes Reveals Hidden Associations with Chronic Diseases.</title>
        <authorList>
            <person name="Tisza M.J."/>
            <person name="Buck C.B."/>
        </authorList>
    </citation>
    <scope>NUCLEOTIDE SEQUENCE</scope>
    <source>
        <strain evidence="1">Ct4tH12</strain>
    </source>
</reference>
<sequence length="132" mass="14847">MQAMILGGIAAVICWAAWQRHNRTLDEQAADSGRELKPVPTGFDYQAAREEADRMESNLKQYEQCNQLINDSVVAIQTGEGMPIEITHFDNRGRRVHTTLTDIPPEIVNDFARRLLDVCAERCSNTPPPPEI</sequence>
<accession>A0A8S5PWZ3</accession>
<evidence type="ECO:0000313" key="1">
    <source>
        <dbReference type="EMBL" id="DAE11566.1"/>
    </source>
</evidence>
<protein>
    <submittedName>
        <fullName evidence="1">Uncharacterized protein</fullName>
    </submittedName>
</protein>